<gene>
    <name evidence="2" type="ORF">FHS89_001979</name>
</gene>
<keyword evidence="3" id="KW-1185">Reference proteome</keyword>
<accession>A0A840WLM9</accession>
<feature type="region of interest" description="Disordered" evidence="1">
    <location>
        <begin position="140"/>
        <end position="219"/>
    </location>
</feature>
<evidence type="ECO:0008006" key="4">
    <source>
        <dbReference type="Google" id="ProtNLM"/>
    </source>
</evidence>
<dbReference type="EMBL" id="JACIJS010000005">
    <property type="protein sequence ID" value="MBB5515959.1"/>
    <property type="molecule type" value="Genomic_DNA"/>
</dbReference>
<dbReference type="AlphaFoldDB" id="A0A840WLM9"/>
<dbReference type="RefSeq" id="WP_184011110.1">
    <property type="nucleotide sequence ID" value="NZ_JACIJS010000005.1"/>
</dbReference>
<feature type="compositionally biased region" description="Basic and acidic residues" evidence="1">
    <location>
        <begin position="175"/>
        <end position="188"/>
    </location>
</feature>
<evidence type="ECO:0000313" key="3">
    <source>
        <dbReference type="Proteomes" id="UP000553766"/>
    </source>
</evidence>
<dbReference type="SUPFAM" id="SSF74653">
    <property type="entry name" value="TolA/TonB C-terminal domain"/>
    <property type="match status" value="1"/>
</dbReference>
<feature type="compositionally biased region" description="Polar residues" evidence="1">
    <location>
        <begin position="193"/>
        <end position="204"/>
    </location>
</feature>
<evidence type="ECO:0000256" key="1">
    <source>
        <dbReference type="SAM" id="MobiDB-lite"/>
    </source>
</evidence>
<comment type="caution">
    <text evidence="2">The sequence shown here is derived from an EMBL/GenBank/DDBJ whole genome shotgun (WGS) entry which is preliminary data.</text>
</comment>
<feature type="region of interest" description="Disordered" evidence="1">
    <location>
        <begin position="231"/>
        <end position="283"/>
    </location>
</feature>
<feature type="compositionally biased region" description="Polar residues" evidence="1">
    <location>
        <begin position="143"/>
        <end position="154"/>
    </location>
</feature>
<evidence type="ECO:0000313" key="2">
    <source>
        <dbReference type="EMBL" id="MBB5515959.1"/>
    </source>
</evidence>
<name>A0A840WLM9_9RHOB</name>
<proteinExistence type="predicted"/>
<protein>
    <recommendedName>
        <fullName evidence="4">Cell division and transport-associated protein TolA</fullName>
    </recommendedName>
</protein>
<dbReference type="Gene3D" id="3.30.1150.10">
    <property type="match status" value="1"/>
</dbReference>
<dbReference type="Proteomes" id="UP000553766">
    <property type="component" value="Unassembled WGS sequence"/>
</dbReference>
<sequence>MRTGLAISVALHGGLILFAVFDGMFNAPPLDEDLIEVSEVDILSEAQFDALTSSAPEFVPTEMLALSTPEESIQDANTDEVETEVEVTDISGPEDPSEADAQADLSDIRTRPTVTANVNTVDLAQRLPQQNDLAMVRPMAQAAPTSRPTLNRPTMSPAAPPRQAPRITTRSNPRPPEDVRRADERQEEVAQGETPTETPVQEQDATAPEESSDQIVPEITDTDEAPAPETTEEFADVDNTTTAPVAAAPPPARPQSVVEAAEADQPADPEPAPAAQTETAQSAPVGAPLTIGEIDGFKAAIRQYWNLAILDGLPNSDELIVTVSFRLAQDGTVVNGEVRAVTPANPQGAFARAFQAAQRAVLQASFRGDIRLPVEKYARWQEVEITFDPSTQQIGF</sequence>
<reference evidence="2 3" key="1">
    <citation type="submission" date="2020-08" db="EMBL/GenBank/DDBJ databases">
        <title>Genomic Encyclopedia of Type Strains, Phase IV (KMG-IV): sequencing the most valuable type-strain genomes for metagenomic binning, comparative biology and taxonomic classification.</title>
        <authorList>
            <person name="Goeker M."/>
        </authorList>
    </citation>
    <scope>NUCLEOTIDE SEQUENCE [LARGE SCALE GENOMIC DNA]</scope>
    <source>
        <strain evidence="2 3">DSM 103377</strain>
    </source>
</reference>
<feature type="region of interest" description="Disordered" evidence="1">
    <location>
        <begin position="87"/>
        <end position="111"/>
    </location>
</feature>
<organism evidence="2 3">
    <name type="scientific">Rubricella aquisinus</name>
    <dbReference type="NCBI Taxonomy" id="2028108"/>
    <lineage>
        <taxon>Bacteria</taxon>
        <taxon>Pseudomonadati</taxon>
        <taxon>Pseudomonadota</taxon>
        <taxon>Alphaproteobacteria</taxon>
        <taxon>Rhodobacterales</taxon>
        <taxon>Paracoccaceae</taxon>
        <taxon>Rubricella</taxon>
    </lineage>
</organism>